<gene>
    <name evidence="2" type="ORF">SAMN02745702_01235</name>
</gene>
<proteinExistence type="predicted"/>
<name>A0A1T4VY23_9BACT</name>
<feature type="region of interest" description="Disordered" evidence="1">
    <location>
        <begin position="73"/>
        <end position="102"/>
    </location>
</feature>
<dbReference type="EMBL" id="FUYA01000003">
    <property type="protein sequence ID" value="SKA69883.1"/>
    <property type="molecule type" value="Genomic_DNA"/>
</dbReference>
<evidence type="ECO:0000313" key="3">
    <source>
        <dbReference type="Proteomes" id="UP000189733"/>
    </source>
</evidence>
<evidence type="ECO:0000256" key="1">
    <source>
        <dbReference type="SAM" id="MobiDB-lite"/>
    </source>
</evidence>
<dbReference type="AlphaFoldDB" id="A0A1T4VY23"/>
<sequence length="102" mass="10997">MNGRFSALNRHVLALSDMDLFTPPSACTLFSTFFHAKNHKQIAQGDVFYWGAAPSPARGAGWAGIVLLGRCPKPRKGRRPLTPPKDEALGNPAIAQNEGPDV</sequence>
<accession>A0A1T4VY23</accession>
<organism evidence="2 3">
    <name type="scientific">Desulfobaculum bizertense DSM 18034</name>
    <dbReference type="NCBI Taxonomy" id="1121442"/>
    <lineage>
        <taxon>Bacteria</taxon>
        <taxon>Pseudomonadati</taxon>
        <taxon>Thermodesulfobacteriota</taxon>
        <taxon>Desulfovibrionia</taxon>
        <taxon>Desulfovibrionales</taxon>
        <taxon>Desulfovibrionaceae</taxon>
        <taxon>Desulfobaculum</taxon>
    </lineage>
</organism>
<keyword evidence="3" id="KW-1185">Reference proteome</keyword>
<protein>
    <submittedName>
        <fullName evidence="2">Uncharacterized protein</fullName>
    </submittedName>
</protein>
<reference evidence="2 3" key="1">
    <citation type="submission" date="2017-02" db="EMBL/GenBank/DDBJ databases">
        <authorList>
            <person name="Peterson S.W."/>
        </authorList>
    </citation>
    <scope>NUCLEOTIDE SEQUENCE [LARGE SCALE GENOMIC DNA]</scope>
    <source>
        <strain evidence="2 3">DSM 18034</strain>
    </source>
</reference>
<dbReference type="Proteomes" id="UP000189733">
    <property type="component" value="Unassembled WGS sequence"/>
</dbReference>
<evidence type="ECO:0000313" key="2">
    <source>
        <dbReference type="EMBL" id="SKA69883.1"/>
    </source>
</evidence>